<dbReference type="Pfam" id="PF00059">
    <property type="entry name" value="Lectin_C"/>
    <property type="match status" value="1"/>
</dbReference>
<dbReference type="Proteomes" id="UP000265000">
    <property type="component" value="Unplaced"/>
</dbReference>
<reference evidence="4" key="1">
    <citation type="submission" date="2025-08" db="UniProtKB">
        <authorList>
            <consortium name="Ensembl"/>
        </authorList>
    </citation>
    <scope>IDENTIFICATION</scope>
</reference>
<sequence>MKTQPEPPISHRKSCWFWALCWLLLSSSSTDSVSSSVFVTLNHFLFVDCSLEMMLVKLYLLNLLSALVLLVTREAVRTLKEENEGLRKRLLGETLSCEAGWELHGGNCHNFSTRRSSWNESRDSCKDLGGDLVKIDSIEEQRRVGDLMKYPEDMFWIGLTDSQEEGRWLWVDGSPLDTCWNFWRKGQPDDLSANNLSGADCGRMGDEGGPDDLKCWHDRGCDYRQKSICEKAAGALKRSSAGG</sequence>
<dbReference type="InterPro" id="IPR001304">
    <property type="entry name" value="C-type_lectin-like"/>
</dbReference>
<reference evidence="4" key="2">
    <citation type="submission" date="2025-09" db="UniProtKB">
        <authorList>
            <consortium name="Ensembl"/>
        </authorList>
    </citation>
    <scope>IDENTIFICATION</scope>
</reference>
<keyword evidence="5" id="KW-1185">Reference proteome</keyword>
<protein>
    <recommendedName>
        <fullName evidence="3">C-type lectin domain-containing protein</fullName>
    </recommendedName>
</protein>
<dbReference type="PANTHER" id="PTHR22803">
    <property type="entry name" value="MANNOSE, PHOSPHOLIPASE, LECTIN RECEPTOR RELATED"/>
    <property type="match status" value="1"/>
</dbReference>
<organism evidence="4 5">
    <name type="scientific">Fundulus heteroclitus</name>
    <name type="common">Killifish</name>
    <name type="synonym">Mummichog</name>
    <dbReference type="NCBI Taxonomy" id="8078"/>
    <lineage>
        <taxon>Eukaryota</taxon>
        <taxon>Metazoa</taxon>
        <taxon>Chordata</taxon>
        <taxon>Craniata</taxon>
        <taxon>Vertebrata</taxon>
        <taxon>Euteleostomi</taxon>
        <taxon>Actinopterygii</taxon>
        <taxon>Neopterygii</taxon>
        <taxon>Teleostei</taxon>
        <taxon>Neoteleostei</taxon>
        <taxon>Acanthomorphata</taxon>
        <taxon>Ovalentaria</taxon>
        <taxon>Atherinomorphae</taxon>
        <taxon>Cyprinodontiformes</taxon>
        <taxon>Fundulidae</taxon>
        <taxon>Fundulus</taxon>
    </lineage>
</organism>
<dbReference type="SUPFAM" id="SSF56436">
    <property type="entry name" value="C-type lectin-like"/>
    <property type="match status" value="1"/>
</dbReference>
<dbReference type="InterPro" id="IPR050111">
    <property type="entry name" value="C-type_lectin/snaclec_domain"/>
</dbReference>
<evidence type="ECO:0000256" key="2">
    <source>
        <dbReference type="SAM" id="SignalP"/>
    </source>
</evidence>
<keyword evidence="1" id="KW-0430">Lectin</keyword>
<dbReference type="AlphaFoldDB" id="A0A3Q2P5Q2"/>
<dbReference type="InterPro" id="IPR016186">
    <property type="entry name" value="C-type_lectin-like/link_sf"/>
</dbReference>
<dbReference type="PROSITE" id="PS50041">
    <property type="entry name" value="C_TYPE_LECTIN_2"/>
    <property type="match status" value="1"/>
</dbReference>
<dbReference type="CDD" id="cd03590">
    <property type="entry name" value="CLECT_DC-SIGN_like"/>
    <property type="match status" value="1"/>
</dbReference>
<feature type="chain" id="PRO_5018674804" description="C-type lectin domain-containing protein" evidence="2">
    <location>
        <begin position="33"/>
        <end position="243"/>
    </location>
</feature>
<keyword evidence="2" id="KW-0732">Signal</keyword>
<dbReference type="InterPro" id="IPR016187">
    <property type="entry name" value="CTDL_fold"/>
</dbReference>
<dbReference type="SMART" id="SM00034">
    <property type="entry name" value="CLECT"/>
    <property type="match status" value="1"/>
</dbReference>
<dbReference type="InterPro" id="IPR033989">
    <property type="entry name" value="CD209-like_CTLD"/>
</dbReference>
<evidence type="ECO:0000256" key="1">
    <source>
        <dbReference type="ARBA" id="ARBA00022734"/>
    </source>
</evidence>
<accession>A0A3Q2P5Q2</accession>
<dbReference type="STRING" id="8078.ENSFHEP00000007591"/>
<evidence type="ECO:0000313" key="4">
    <source>
        <dbReference type="Ensembl" id="ENSFHEP00000007591.1"/>
    </source>
</evidence>
<evidence type="ECO:0000313" key="5">
    <source>
        <dbReference type="Proteomes" id="UP000265000"/>
    </source>
</evidence>
<evidence type="ECO:0000259" key="3">
    <source>
        <dbReference type="PROSITE" id="PS50041"/>
    </source>
</evidence>
<dbReference type="GeneTree" id="ENSGT01030000234575"/>
<dbReference type="Gene3D" id="3.10.100.10">
    <property type="entry name" value="Mannose-Binding Protein A, subunit A"/>
    <property type="match status" value="1"/>
</dbReference>
<dbReference type="Ensembl" id="ENSFHET00000003559.1">
    <property type="protein sequence ID" value="ENSFHEP00000007591.1"/>
    <property type="gene ID" value="ENSFHEG00000008720.1"/>
</dbReference>
<feature type="signal peptide" evidence="2">
    <location>
        <begin position="1"/>
        <end position="32"/>
    </location>
</feature>
<name>A0A3Q2P5Q2_FUNHE</name>
<feature type="domain" description="C-type lectin" evidence="3">
    <location>
        <begin position="104"/>
        <end position="230"/>
    </location>
</feature>
<proteinExistence type="predicted"/>
<dbReference type="GO" id="GO:0030246">
    <property type="term" value="F:carbohydrate binding"/>
    <property type="evidence" value="ECO:0007669"/>
    <property type="project" value="UniProtKB-KW"/>
</dbReference>